<protein>
    <submittedName>
        <fullName evidence="2">Helix-turn-helix transcriptional regulator</fullName>
    </submittedName>
</protein>
<evidence type="ECO:0000313" key="3">
    <source>
        <dbReference type="Proteomes" id="UP001234798"/>
    </source>
</evidence>
<dbReference type="RefSeq" id="WP_306937035.1">
    <property type="nucleotide sequence ID" value="NZ_CP132976.1"/>
</dbReference>
<dbReference type="Gene3D" id="1.10.260.40">
    <property type="entry name" value="lambda repressor-like DNA-binding domains"/>
    <property type="match status" value="1"/>
</dbReference>
<dbReference type="CDD" id="cd00093">
    <property type="entry name" value="HTH_XRE"/>
    <property type="match status" value="1"/>
</dbReference>
<dbReference type="SMART" id="SM00530">
    <property type="entry name" value="HTH_XRE"/>
    <property type="match status" value="1"/>
</dbReference>
<feature type="domain" description="HTH cro/C1-type" evidence="1">
    <location>
        <begin position="21"/>
        <end position="75"/>
    </location>
</feature>
<dbReference type="Proteomes" id="UP001234798">
    <property type="component" value="Chromosome"/>
</dbReference>
<evidence type="ECO:0000259" key="1">
    <source>
        <dbReference type="PROSITE" id="PS50943"/>
    </source>
</evidence>
<evidence type="ECO:0000313" key="2">
    <source>
        <dbReference type="EMBL" id="WMD18163.1"/>
    </source>
</evidence>
<dbReference type="Pfam" id="PF01381">
    <property type="entry name" value="HTH_3"/>
    <property type="match status" value="1"/>
</dbReference>
<gene>
    <name evidence="2" type="ORF">RAS12_16035</name>
</gene>
<reference evidence="2 3" key="1">
    <citation type="submission" date="2023-08" db="EMBL/GenBank/DDBJ databases">
        <title>Achromobacter seleniivolatilans sp. nov., isolated from seleniferous soil.</title>
        <authorList>
            <person name="Zhang S."/>
            <person name="Li K."/>
            <person name="Peng J."/>
            <person name="Zhao Q."/>
            <person name="Wang H."/>
            <person name="Guo Y."/>
        </authorList>
    </citation>
    <scope>NUCLEOTIDE SEQUENCE [LARGE SCALE GENOMIC DNA]</scope>
    <source>
        <strain evidence="2 3">R39</strain>
    </source>
</reference>
<dbReference type="InterPro" id="IPR010982">
    <property type="entry name" value="Lambda_DNA-bd_dom_sf"/>
</dbReference>
<dbReference type="EMBL" id="CP132976">
    <property type="protein sequence ID" value="WMD18163.1"/>
    <property type="molecule type" value="Genomic_DNA"/>
</dbReference>
<dbReference type="PROSITE" id="PS50943">
    <property type="entry name" value="HTH_CROC1"/>
    <property type="match status" value="1"/>
</dbReference>
<proteinExistence type="predicted"/>
<dbReference type="SUPFAM" id="SSF47413">
    <property type="entry name" value="lambda repressor-like DNA-binding domains"/>
    <property type="match status" value="1"/>
</dbReference>
<keyword evidence="3" id="KW-1185">Reference proteome</keyword>
<name>A0ABY9LVY7_9BURK</name>
<sequence length="77" mass="8583">MDGTIPHEVVALMSQNDWGIIRAWREYLGLTQIEMASRLGIRQPSYAAMEAPGAKPKKNTRERIAAALGVQFDQIDV</sequence>
<dbReference type="InterPro" id="IPR001387">
    <property type="entry name" value="Cro/C1-type_HTH"/>
</dbReference>
<accession>A0ABY9LVY7</accession>
<organism evidence="2 3">
    <name type="scientific">Achromobacter seleniivolatilans</name>
    <dbReference type="NCBI Taxonomy" id="3047478"/>
    <lineage>
        <taxon>Bacteria</taxon>
        <taxon>Pseudomonadati</taxon>
        <taxon>Pseudomonadota</taxon>
        <taxon>Betaproteobacteria</taxon>
        <taxon>Burkholderiales</taxon>
        <taxon>Alcaligenaceae</taxon>
        <taxon>Achromobacter</taxon>
    </lineage>
</organism>